<keyword evidence="3" id="KW-0418">Kinase</keyword>
<evidence type="ECO:0000313" key="7">
    <source>
        <dbReference type="Proteomes" id="UP000565441"/>
    </source>
</evidence>
<reference evidence="6 7" key="1">
    <citation type="journal article" date="2020" name="ISME J.">
        <title>Uncovering the hidden diversity of litter-decomposition mechanisms in mushroom-forming fungi.</title>
        <authorList>
            <person name="Floudas D."/>
            <person name="Bentzer J."/>
            <person name="Ahren D."/>
            <person name="Johansson T."/>
            <person name="Persson P."/>
            <person name="Tunlid A."/>
        </authorList>
    </citation>
    <scope>NUCLEOTIDE SEQUENCE [LARGE SCALE GENOMIC DNA]</scope>
    <source>
        <strain evidence="6 7">CBS 661.87</strain>
    </source>
</reference>
<comment type="caution">
    <text evidence="6">The sequence shown here is derived from an EMBL/GenBank/DDBJ whole genome shotgun (WGS) entry which is preliminary data.</text>
</comment>
<dbReference type="GO" id="GO:0004674">
    <property type="term" value="F:protein serine/threonine kinase activity"/>
    <property type="evidence" value="ECO:0007669"/>
    <property type="project" value="TreeGrafter"/>
</dbReference>
<proteinExistence type="predicted"/>
<keyword evidence="2" id="KW-0547">Nucleotide-binding</keyword>
<sequence length="410" mass="45479">MVQHTRIFLYCSMPLSIQRPDNVVDSDWKPTAHLGGPSESQIVTYHGSHVAVESDVAPVVTPLFISPRQDDLPRRLSHPTLPLLSIPLHRYPHSRSTSVTPDSDTPASTTSPIAGVVDLTHRVKTLNESPVTTGGFSDIYRGIWMNDRPGRAPRSDTNLVAIKLIRILAMGDVTKARKRLNREVYVWHRLEHPNIVKLFGTSYHMSGRPSMVMQWYQNGSATDYLRERGDTELDRTYLVFDIAQGLHYLHTLVPPIVHGDLKGNNVLITDEGRAVISDFGLSQVIEDLLAGPTGFTPSNPVFGPTRWQAPELLVDDACQPGLETDVWSFGCTAYEVLTGNIPYHYRSRDAFVIQDVLSGIKPPGPRGLVLSGHVRLKGILNRCWSFSPSVRLTMAGVVSEMEPLNEALAI</sequence>
<evidence type="ECO:0000313" key="6">
    <source>
        <dbReference type="EMBL" id="KAF5372308.1"/>
    </source>
</evidence>
<feature type="domain" description="Protein kinase" evidence="5">
    <location>
        <begin position="125"/>
        <end position="405"/>
    </location>
</feature>
<evidence type="ECO:0000256" key="4">
    <source>
        <dbReference type="ARBA" id="ARBA00022840"/>
    </source>
</evidence>
<keyword evidence="7" id="KW-1185">Reference proteome</keyword>
<dbReference type="EMBL" id="JAACJP010000043">
    <property type="protein sequence ID" value="KAF5372308.1"/>
    <property type="molecule type" value="Genomic_DNA"/>
</dbReference>
<keyword evidence="1" id="KW-0808">Transferase</keyword>
<dbReference type="InterPro" id="IPR011009">
    <property type="entry name" value="Kinase-like_dom_sf"/>
</dbReference>
<dbReference type="PANTHER" id="PTHR44329">
    <property type="entry name" value="SERINE/THREONINE-PROTEIN KINASE TNNI3K-RELATED"/>
    <property type="match status" value="1"/>
</dbReference>
<name>A0A8H5LWN3_9AGAR</name>
<organism evidence="6 7">
    <name type="scientific">Tricholomella constricta</name>
    <dbReference type="NCBI Taxonomy" id="117010"/>
    <lineage>
        <taxon>Eukaryota</taxon>
        <taxon>Fungi</taxon>
        <taxon>Dikarya</taxon>
        <taxon>Basidiomycota</taxon>
        <taxon>Agaricomycotina</taxon>
        <taxon>Agaricomycetes</taxon>
        <taxon>Agaricomycetidae</taxon>
        <taxon>Agaricales</taxon>
        <taxon>Tricholomatineae</taxon>
        <taxon>Lyophyllaceae</taxon>
        <taxon>Tricholomella</taxon>
    </lineage>
</organism>
<dbReference type="InterPro" id="IPR008271">
    <property type="entry name" value="Ser/Thr_kinase_AS"/>
</dbReference>
<evidence type="ECO:0000256" key="1">
    <source>
        <dbReference type="ARBA" id="ARBA00022679"/>
    </source>
</evidence>
<dbReference type="GO" id="GO:0005524">
    <property type="term" value="F:ATP binding"/>
    <property type="evidence" value="ECO:0007669"/>
    <property type="project" value="UniProtKB-KW"/>
</dbReference>
<dbReference type="OrthoDB" id="4062651at2759"/>
<dbReference type="Gene3D" id="1.10.510.10">
    <property type="entry name" value="Transferase(Phosphotransferase) domain 1"/>
    <property type="match status" value="1"/>
</dbReference>
<evidence type="ECO:0000256" key="2">
    <source>
        <dbReference type="ARBA" id="ARBA00022741"/>
    </source>
</evidence>
<dbReference type="PROSITE" id="PS50011">
    <property type="entry name" value="PROTEIN_KINASE_DOM"/>
    <property type="match status" value="1"/>
</dbReference>
<dbReference type="InterPro" id="IPR000719">
    <property type="entry name" value="Prot_kinase_dom"/>
</dbReference>
<evidence type="ECO:0000259" key="5">
    <source>
        <dbReference type="PROSITE" id="PS50011"/>
    </source>
</evidence>
<evidence type="ECO:0000256" key="3">
    <source>
        <dbReference type="ARBA" id="ARBA00022777"/>
    </source>
</evidence>
<dbReference type="SMART" id="SM00220">
    <property type="entry name" value="S_TKc"/>
    <property type="match status" value="1"/>
</dbReference>
<keyword evidence="4" id="KW-0067">ATP-binding</keyword>
<dbReference type="InterPro" id="IPR051681">
    <property type="entry name" value="Ser/Thr_Kinases-Pseudokinases"/>
</dbReference>
<dbReference type="SUPFAM" id="SSF56112">
    <property type="entry name" value="Protein kinase-like (PK-like)"/>
    <property type="match status" value="1"/>
</dbReference>
<dbReference type="InterPro" id="IPR001245">
    <property type="entry name" value="Ser-Thr/Tyr_kinase_cat_dom"/>
</dbReference>
<dbReference type="PROSITE" id="PS00108">
    <property type="entry name" value="PROTEIN_KINASE_ST"/>
    <property type="match status" value="1"/>
</dbReference>
<protein>
    <recommendedName>
        <fullName evidence="5">Protein kinase domain-containing protein</fullName>
    </recommendedName>
</protein>
<dbReference type="AlphaFoldDB" id="A0A8H5LWN3"/>
<dbReference type="Pfam" id="PF07714">
    <property type="entry name" value="PK_Tyr_Ser-Thr"/>
    <property type="match status" value="1"/>
</dbReference>
<dbReference type="PANTHER" id="PTHR44329:SF288">
    <property type="entry name" value="MITOGEN-ACTIVATED PROTEIN KINASE KINASE KINASE 20"/>
    <property type="match status" value="1"/>
</dbReference>
<gene>
    <name evidence="6" type="ORF">D9615_009223</name>
</gene>
<dbReference type="Proteomes" id="UP000565441">
    <property type="component" value="Unassembled WGS sequence"/>
</dbReference>
<accession>A0A8H5LWN3</accession>